<dbReference type="InterPro" id="IPR000412">
    <property type="entry name" value="ABC_2_transport"/>
</dbReference>
<dbReference type="PANTHER" id="PTHR43229:SF2">
    <property type="entry name" value="NODULATION PROTEIN J"/>
    <property type="match status" value="1"/>
</dbReference>
<dbReference type="KEGG" id="tpr:Tpau_3986"/>
<reference evidence="9" key="1">
    <citation type="submission" date="2010-03" db="EMBL/GenBank/DDBJ databases">
        <title>The complete chromosome of Tsukamurella paurometabola DSM 20162.</title>
        <authorList>
            <consortium name="US DOE Joint Genome Institute (JGI-PGF)"/>
            <person name="Lucas S."/>
            <person name="Copeland A."/>
            <person name="Lapidus A."/>
            <person name="Glavina del Rio T."/>
            <person name="Dalin E."/>
            <person name="Tice H."/>
            <person name="Bruce D."/>
            <person name="Goodwin L."/>
            <person name="Pitluck S."/>
            <person name="Kyrpides N."/>
            <person name="Mavromatis K."/>
            <person name="Ivanova N."/>
            <person name="Mikhailova N."/>
            <person name="Munk A.C."/>
            <person name="Brettin T."/>
            <person name="Detter J.C."/>
            <person name="Tapia R."/>
            <person name="Han C."/>
            <person name="Larimer F."/>
            <person name="Land M."/>
            <person name="Hauser L."/>
            <person name="Markowitz V."/>
            <person name="Cheng J.-F."/>
            <person name="Hugenholtz P."/>
            <person name="Woyke T."/>
            <person name="Wu D."/>
            <person name="Jando M."/>
            <person name="Brambilla E."/>
            <person name="Klenk H.-P."/>
            <person name="Eisen J.A."/>
        </authorList>
    </citation>
    <scope>NUCLEOTIDE SEQUENCE [LARGE SCALE GENOMIC DNA]</scope>
    <source>
        <strain evidence="9">ATCC 8368 / DSM 20162 / CCUG 35730 / CIP 100753 / JCM 10117 / KCTC 9821 / NBRC 16120 / NCIMB 702349 / NCTC 13040</strain>
    </source>
</reference>
<keyword evidence="3 6" id="KW-1133">Transmembrane helix</keyword>
<feature type="transmembrane region" description="Helical" evidence="6">
    <location>
        <begin position="155"/>
        <end position="180"/>
    </location>
</feature>
<feature type="transmembrane region" description="Helical" evidence="6">
    <location>
        <begin position="256"/>
        <end position="278"/>
    </location>
</feature>
<comment type="subcellular location">
    <subcellularLocation>
        <location evidence="6">Cell membrane</location>
        <topology evidence="6">Multi-pass membrane protein</topology>
    </subcellularLocation>
    <subcellularLocation>
        <location evidence="1">Membrane</location>
        <topology evidence="1">Multi-pass membrane protein</topology>
    </subcellularLocation>
</comment>
<evidence type="ECO:0000256" key="6">
    <source>
        <dbReference type="RuleBase" id="RU361157"/>
    </source>
</evidence>
<name>D5UN62_TSUPD</name>
<keyword evidence="9" id="KW-1185">Reference proteome</keyword>
<evidence type="ECO:0000313" key="9">
    <source>
        <dbReference type="Proteomes" id="UP000001213"/>
    </source>
</evidence>
<feature type="transmembrane region" description="Helical" evidence="6">
    <location>
        <begin position="74"/>
        <end position="97"/>
    </location>
</feature>
<dbReference type="GO" id="GO:0140359">
    <property type="term" value="F:ABC-type transporter activity"/>
    <property type="evidence" value="ECO:0007669"/>
    <property type="project" value="InterPro"/>
</dbReference>
<feature type="transmembrane region" description="Helical" evidence="6">
    <location>
        <begin position="118"/>
        <end position="143"/>
    </location>
</feature>
<dbReference type="RefSeq" id="WP_013128548.1">
    <property type="nucleotide sequence ID" value="NC_014158.1"/>
</dbReference>
<evidence type="ECO:0000259" key="7">
    <source>
        <dbReference type="PROSITE" id="PS51012"/>
    </source>
</evidence>
<accession>D5UN62</accession>
<evidence type="ECO:0000256" key="4">
    <source>
        <dbReference type="ARBA" id="ARBA00023136"/>
    </source>
</evidence>
<dbReference type="InterPro" id="IPR047817">
    <property type="entry name" value="ABC2_TM_bact-type"/>
</dbReference>
<sequence length="280" mass="29685">MTATITFPQERASSFPGFLSDCAVMTRRNLTTLVRIPQLLLSATVQPIMFVVLFSYVFGSALGGDVGSGVYREFLLGGILVQTVAFSAAPTAIGVASDMKNGIIDRFCSLPMSRLSILVGRTVSDLLVNVISVAVMLGVGLLVGWRMRGSWLDAALSLAVLLLFGFAMSWLGALIGLLVSTPESAQAALMIVMFPFAFISSAFISAGELPEPLRTIAAWNPVTAMAHSLREAFGNPLSPTPALNDPINWASEHATAYAALSSVAMIAILVPLAAIAYMRR</sequence>
<gene>
    <name evidence="8" type="ordered locus">Tpau_3986</name>
</gene>
<dbReference type="InterPro" id="IPR051784">
    <property type="entry name" value="Nod_factor_ABC_transporter"/>
</dbReference>
<evidence type="ECO:0000256" key="5">
    <source>
        <dbReference type="ARBA" id="ARBA00023251"/>
    </source>
</evidence>
<feature type="domain" description="ABC transmembrane type-2" evidence="7">
    <location>
        <begin position="38"/>
        <end position="280"/>
    </location>
</feature>
<reference evidence="8 9" key="2">
    <citation type="journal article" date="2011" name="Stand. Genomic Sci.">
        <title>Complete genome sequence of Tsukamurella paurometabola type strain (no. 33).</title>
        <authorList>
            <person name="Munk A.C."/>
            <person name="Lapidus A."/>
            <person name="Lucas S."/>
            <person name="Nolan M."/>
            <person name="Tice H."/>
            <person name="Cheng J.F."/>
            <person name="Del Rio T.G."/>
            <person name="Goodwin L."/>
            <person name="Pitluck S."/>
            <person name="Liolios K."/>
            <person name="Huntemann M."/>
            <person name="Ivanova N."/>
            <person name="Mavromatis K."/>
            <person name="Mikhailova N."/>
            <person name="Pati A."/>
            <person name="Chen A."/>
            <person name="Palaniappan K."/>
            <person name="Tapia R."/>
            <person name="Han C."/>
            <person name="Land M."/>
            <person name="Hauser L."/>
            <person name="Chang Y.J."/>
            <person name="Jeffries C.D."/>
            <person name="Brettin T."/>
            <person name="Yasawong M."/>
            <person name="Brambilla E.M."/>
            <person name="Rohde M."/>
            <person name="Sikorski J."/>
            <person name="Goker M."/>
            <person name="Detter J.C."/>
            <person name="Woyke T."/>
            <person name="Bristow J."/>
            <person name="Eisen J.A."/>
            <person name="Markowitz V."/>
            <person name="Hugenholtz P."/>
            <person name="Kyrpides N.C."/>
            <person name="Klenk H.P."/>
        </authorList>
    </citation>
    <scope>NUCLEOTIDE SEQUENCE [LARGE SCALE GENOMIC DNA]</scope>
    <source>
        <strain evidence="9">ATCC 8368 / DSM 20162 / CCUG 35730 / CIP 100753 / JCM 10117 / KCTC 9821 / NBRC 16120 / NCIMB 702349 / NCTC 13040</strain>
    </source>
</reference>
<dbReference type="PIRSF" id="PIRSF006648">
    <property type="entry name" value="DrrB"/>
    <property type="match status" value="1"/>
</dbReference>
<dbReference type="HOGENOM" id="CLU_039483_2_0_11"/>
<keyword evidence="4 6" id="KW-0472">Membrane</keyword>
<evidence type="ECO:0000313" key="8">
    <source>
        <dbReference type="EMBL" id="ADG80557.1"/>
    </source>
</evidence>
<keyword evidence="5" id="KW-0046">Antibiotic resistance</keyword>
<dbReference type="EMBL" id="CP001966">
    <property type="protein sequence ID" value="ADG80557.1"/>
    <property type="molecule type" value="Genomic_DNA"/>
</dbReference>
<dbReference type="PROSITE" id="PS51012">
    <property type="entry name" value="ABC_TM2"/>
    <property type="match status" value="1"/>
</dbReference>
<dbReference type="GO" id="GO:0046677">
    <property type="term" value="P:response to antibiotic"/>
    <property type="evidence" value="ECO:0007669"/>
    <property type="project" value="UniProtKB-KW"/>
</dbReference>
<dbReference type="Pfam" id="PF01061">
    <property type="entry name" value="ABC2_membrane"/>
    <property type="match status" value="1"/>
</dbReference>
<dbReference type="STRING" id="521096.Tpau_3986"/>
<keyword evidence="6" id="KW-0813">Transport</keyword>
<proteinExistence type="inferred from homology"/>
<dbReference type="PANTHER" id="PTHR43229">
    <property type="entry name" value="NODULATION PROTEIN J"/>
    <property type="match status" value="1"/>
</dbReference>
<dbReference type="PRINTS" id="PR00164">
    <property type="entry name" value="ABC2TRNSPORT"/>
</dbReference>
<keyword evidence="2 6" id="KW-0812">Transmembrane</keyword>
<evidence type="ECO:0000256" key="3">
    <source>
        <dbReference type="ARBA" id="ARBA00022989"/>
    </source>
</evidence>
<dbReference type="InterPro" id="IPR013525">
    <property type="entry name" value="ABC2_TM"/>
</dbReference>
<keyword evidence="6" id="KW-1003">Cell membrane</keyword>
<dbReference type="eggNOG" id="COG0842">
    <property type="taxonomic scope" value="Bacteria"/>
</dbReference>
<feature type="transmembrane region" description="Helical" evidence="6">
    <location>
        <begin position="39"/>
        <end position="62"/>
    </location>
</feature>
<evidence type="ECO:0000256" key="2">
    <source>
        <dbReference type="ARBA" id="ARBA00022692"/>
    </source>
</evidence>
<feature type="transmembrane region" description="Helical" evidence="6">
    <location>
        <begin position="187"/>
        <end position="206"/>
    </location>
</feature>
<protein>
    <recommendedName>
        <fullName evidence="6">Transport permease protein</fullName>
    </recommendedName>
</protein>
<organism evidence="8 9">
    <name type="scientific">Tsukamurella paurometabola (strain ATCC 8368 / DSM 20162 / CCUG 35730 / CIP 100753 / JCM 10117 / KCTC 9821 / NBRC 16120 / NCIMB 702349 / NCTC 13040)</name>
    <name type="common">Corynebacterium paurometabolum</name>
    <dbReference type="NCBI Taxonomy" id="521096"/>
    <lineage>
        <taxon>Bacteria</taxon>
        <taxon>Bacillati</taxon>
        <taxon>Actinomycetota</taxon>
        <taxon>Actinomycetes</taxon>
        <taxon>Mycobacteriales</taxon>
        <taxon>Tsukamurellaceae</taxon>
        <taxon>Tsukamurella</taxon>
    </lineage>
</organism>
<evidence type="ECO:0000256" key="1">
    <source>
        <dbReference type="ARBA" id="ARBA00004141"/>
    </source>
</evidence>
<dbReference type="Proteomes" id="UP000001213">
    <property type="component" value="Chromosome"/>
</dbReference>
<dbReference type="GO" id="GO:0043190">
    <property type="term" value="C:ATP-binding cassette (ABC) transporter complex"/>
    <property type="evidence" value="ECO:0007669"/>
    <property type="project" value="InterPro"/>
</dbReference>
<comment type="similarity">
    <text evidence="6">Belongs to the ABC-2 integral membrane protein family.</text>
</comment>
<dbReference type="AlphaFoldDB" id="D5UN62"/>